<dbReference type="InterPro" id="IPR028081">
    <property type="entry name" value="Leu-bd"/>
</dbReference>
<accession>A0A120I156</accession>
<reference evidence="5 6" key="1">
    <citation type="journal article" date="2016" name="J. Biotechnol.">
        <title>First complete genome sequence of a species in the genus Microterricola, an extremophilic cold active enzyme producing bacterial strain ERGS5:02 isolated from Sikkim Himalaya.</title>
        <authorList>
            <person name="Himanshu"/>
            <person name="Swarnkar M.K."/>
            <person name="Singh D."/>
            <person name="Kumar R."/>
        </authorList>
    </citation>
    <scope>NUCLEOTIDE SEQUENCE [LARGE SCALE GENOMIC DNA]</scope>
    <source>
        <strain evidence="5 6">ERGS5:02</strain>
    </source>
</reference>
<evidence type="ECO:0000259" key="4">
    <source>
        <dbReference type="Pfam" id="PF13458"/>
    </source>
</evidence>
<proteinExistence type="inferred from homology"/>
<keyword evidence="2 3" id="KW-0732">Signal</keyword>
<dbReference type="SUPFAM" id="SSF53822">
    <property type="entry name" value="Periplasmic binding protein-like I"/>
    <property type="match status" value="1"/>
</dbReference>
<evidence type="ECO:0000256" key="2">
    <source>
        <dbReference type="ARBA" id="ARBA00022729"/>
    </source>
</evidence>
<evidence type="ECO:0000256" key="3">
    <source>
        <dbReference type="SAM" id="SignalP"/>
    </source>
</evidence>
<dbReference type="KEGG" id="mvd:AWU67_11235"/>
<dbReference type="InterPro" id="IPR028082">
    <property type="entry name" value="Peripla_BP_I"/>
</dbReference>
<name>A0A120I156_9MICO</name>
<sequence>MKRQLTGTVAIAAATLLVLSGCAGAADSGGGEGAPIKIGSVNTISGPATFPEASQAAAAVFDAVNAEGGVNGHQIEYKALDDKGDPATATASARELVGSDEVVALVGGASLLECEINQGYYSQESILSIPGIGVDTGCFNTPNIAPANVGPFNDMTLTLLYGSETLKLDNICVLLEIAGSTRPTYQAAIDRWTEITGKKPIYVDDTVPYGASDYTPYIVKAKDAGCKALAINPVEPDAIGQVKAANAQGWDDVTWLYLTSVYSDNFAKAINDAGAGIYVPAEFYPFTEANEITADWQALMAKNDIPLTAFSQGGYLAATYFVEVLKGIDGDITRESVTKALHDMQPIANPMSGTPWVFGTAETHADQVAGWPIKLMSGTNKWELNGDDWLRIPQ</sequence>
<dbReference type="PROSITE" id="PS51257">
    <property type="entry name" value="PROKAR_LIPOPROTEIN"/>
    <property type="match status" value="1"/>
</dbReference>
<organism evidence="5 6">
    <name type="scientific">Microterricola viridarii</name>
    <dbReference type="NCBI Taxonomy" id="412690"/>
    <lineage>
        <taxon>Bacteria</taxon>
        <taxon>Bacillati</taxon>
        <taxon>Actinomycetota</taxon>
        <taxon>Actinomycetes</taxon>
        <taxon>Micrococcales</taxon>
        <taxon>Microbacteriaceae</taxon>
        <taxon>Microterricola</taxon>
    </lineage>
</organism>
<dbReference type="Pfam" id="PF13458">
    <property type="entry name" value="Peripla_BP_6"/>
    <property type="match status" value="1"/>
</dbReference>
<gene>
    <name evidence="5" type="ORF">AWU67_11235</name>
</gene>
<feature type="signal peptide" evidence="3">
    <location>
        <begin position="1"/>
        <end position="25"/>
    </location>
</feature>
<dbReference type="AlphaFoldDB" id="A0A120I156"/>
<feature type="chain" id="PRO_5007166630" evidence="3">
    <location>
        <begin position="26"/>
        <end position="394"/>
    </location>
</feature>
<dbReference type="PANTHER" id="PTHR47235">
    <property type="entry name" value="BLR6548 PROTEIN"/>
    <property type="match status" value="1"/>
</dbReference>
<evidence type="ECO:0000256" key="1">
    <source>
        <dbReference type="ARBA" id="ARBA00010062"/>
    </source>
</evidence>
<protein>
    <submittedName>
        <fullName evidence="5">Branched-chain amino acid ABC transporter substrate-binding protein</fullName>
    </submittedName>
</protein>
<evidence type="ECO:0000313" key="6">
    <source>
        <dbReference type="Proteomes" id="UP000058305"/>
    </source>
</evidence>
<dbReference type="PANTHER" id="PTHR47235:SF1">
    <property type="entry name" value="BLR6548 PROTEIN"/>
    <property type="match status" value="1"/>
</dbReference>
<reference evidence="6" key="2">
    <citation type="submission" date="2016-01" db="EMBL/GenBank/DDBJ databases">
        <title>First complete genome sequence of a species in the genus Microterricola, an extremophilic cold active enzyme producing strain ERGS5:02 isolated from Sikkim Himalaya.</title>
        <authorList>
            <person name="Kumar R."/>
            <person name="Singh D."/>
            <person name="Swarnkar M.K."/>
        </authorList>
    </citation>
    <scope>NUCLEOTIDE SEQUENCE [LARGE SCALE GENOMIC DNA]</scope>
    <source>
        <strain evidence="6">ERGS5:02</strain>
    </source>
</reference>
<keyword evidence="6" id="KW-1185">Reference proteome</keyword>
<dbReference type="RefSeq" id="WP_067228959.1">
    <property type="nucleotide sequence ID" value="NZ_CP014145.1"/>
</dbReference>
<feature type="domain" description="Leucine-binding protein" evidence="4">
    <location>
        <begin position="35"/>
        <end position="364"/>
    </location>
</feature>
<comment type="similarity">
    <text evidence="1">Belongs to the leucine-binding protein family.</text>
</comment>
<evidence type="ECO:0000313" key="5">
    <source>
        <dbReference type="EMBL" id="AMB59342.1"/>
    </source>
</evidence>
<dbReference type="OrthoDB" id="26870at2"/>
<dbReference type="CDD" id="cd06341">
    <property type="entry name" value="PBP1_ABC_ligand_binding-like"/>
    <property type="match status" value="1"/>
</dbReference>
<dbReference type="Gene3D" id="3.40.50.2300">
    <property type="match status" value="2"/>
</dbReference>
<dbReference type="Proteomes" id="UP000058305">
    <property type="component" value="Chromosome"/>
</dbReference>
<dbReference type="EMBL" id="CP014145">
    <property type="protein sequence ID" value="AMB59342.1"/>
    <property type="molecule type" value="Genomic_DNA"/>
</dbReference>